<dbReference type="InterPro" id="IPR016186">
    <property type="entry name" value="C-type_lectin-like/link_sf"/>
</dbReference>
<dbReference type="WBParaSite" id="MBELARI_LOCUS15729">
    <property type="protein sequence ID" value="MBELARI_LOCUS15729"/>
    <property type="gene ID" value="MBELARI_LOCUS15729"/>
</dbReference>
<dbReference type="Gene3D" id="3.10.100.10">
    <property type="entry name" value="Mannose-Binding Protein A, subunit A"/>
    <property type="match status" value="2"/>
</dbReference>
<dbReference type="SUPFAM" id="SSF56436">
    <property type="entry name" value="C-type lectin-like"/>
    <property type="match status" value="2"/>
</dbReference>
<dbReference type="SMART" id="SM00034">
    <property type="entry name" value="CLECT"/>
    <property type="match status" value="2"/>
</dbReference>
<dbReference type="Pfam" id="PF00059">
    <property type="entry name" value="Lectin_C"/>
    <property type="match status" value="2"/>
</dbReference>
<name>A0AAF3ENU6_9BILA</name>
<keyword evidence="1" id="KW-0472">Membrane</keyword>
<organism evidence="3 4">
    <name type="scientific">Mesorhabditis belari</name>
    <dbReference type="NCBI Taxonomy" id="2138241"/>
    <lineage>
        <taxon>Eukaryota</taxon>
        <taxon>Metazoa</taxon>
        <taxon>Ecdysozoa</taxon>
        <taxon>Nematoda</taxon>
        <taxon>Chromadorea</taxon>
        <taxon>Rhabditida</taxon>
        <taxon>Rhabditina</taxon>
        <taxon>Rhabditomorpha</taxon>
        <taxon>Rhabditoidea</taxon>
        <taxon>Rhabditidae</taxon>
        <taxon>Mesorhabditinae</taxon>
        <taxon>Mesorhabditis</taxon>
    </lineage>
</organism>
<keyword evidence="3" id="KW-1185">Reference proteome</keyword>
<dbReference type="PROSITE" id="PS50041">
    <property type="entry name" value="C_TYPE_LECTIN_2"/>
    <property type="match status" value="2"/>
</dbReference>
<evidence type="ECO:0000313" key="4">
    <source>
        <dbReference type="WBParaSite" id="MBELARI_LOCUS15729"/>
    </source>
</evidence>
<dbReference type="InterPro" id="IPR016187">
    <property type="entry name" value="CTDL_fold"/>
</dbReference>
<feature type="domain" description="C-type lectin" evidence="2">
    <location>
        <begin position="112"/>
        <end position="232"/>
    </location>
</feature>
<reference evidence="4" key="1">
    <citation type="submission" date="2024-02" db="UniProtKB">
        <authorList>
            <consortium name="WormBaseParasite"/>
        </authorList>
    </citation>
    <scope>IDENTIFICATION</scope>
</reference>
<evidence type="ECO:0000256" key="1">
    <source>
        <dbReference type="SAM" id="Phobius"/>
    </source>
</evidence>
<dbReference type="AlphaFoldDB" id="A0AAF3ENU6"/>
<keyword evidence="1" id="KW-0812">Transmembrane</keyword>
<dbReference type="InterPro" id="IPR001304">
    <property type="entry name" value="C-type_lectin-like"/>
</dbReference>
<proteinExistence type="predicted"/>
<accession>A0AAF3ENU6</accession>
<evidence type="ECO:0000259" key="2">
    <source>
        <dbReference type="PROSITE" id="PS50041"/>
    </source>
</evidence>
<protein>
    <submittedName>
        <fullName evidence="4">C-type lectin domain-containing protein</fullName>
    </submittedName>
</protein>
<evidence type="ECO:0000313" key="3">
    <source>
        <dbReference type="Proteomes" id="UP000887575"/>
    </source>
</evidence>
<dbReference type="PANTHER" id="PTHR22803">
    <property type="entry name" value="MANNOSE, PHOSPHOLIPASE, LECTIN RECEPTOR RELATED"/>
    <property type="match status" value="1"/>
</dbReference>
<feature type="transmembrane region" description="Helical" evidence="1">
    <location>
        <begin position="44"/>
        <end position="68"/>
    </location>
</feature>
<dbReference type="InterPro" id="IPR050111">
    <property type="entry name" value="C-type_lectin/snaclec_domain"/>
</dbReference>
<dbReference type="Proteomes" id="UP000887575">
    <property type="component" value="Unassembled WGS sequence"/>
</dbReference>
<dbReference type="CDD" id="cd00037">
    <property type="entry name" value="CLECT"/>
    <property type="match status" value="1"/>
</dbReference>
<feature type="domain" description="C-type lectin" evidence="2">
    <location>
        <begin position="280"/>
        <end position="408"/>
    </location>
</feature>
<keyword evidence="1" id="KW-1133">Transmembrane helix</keyword>
<sequence>MNDYLERNLWNSWQEAYQKPFLPIRNTRDELIDKLTKRNLKLSLVILILTAYAIGSTLYNAFLIIYTVDLANQKPSVSRTIVYKNTNGRELEIDVLDDRCGEGWEYFLVDGARGYCYAAFYIEKIAQGEAWEFCNARQSQLVSIKSQPEDEFVYKVAFKIPKITKIWLGLTYFPIQRKRMWSDWSYETYYQNAIYDLDNPSRVSAFVWDPDRPFTAKCIRCPGPVEAFKGIWYFLRNTAWYNPDERVDGVVCKKSPPRSQTFLVSTTNDTCDAGWILLKETNSCYYYQNFTDPLIVNSKMFSWEEAEENCLRMDSHLVSIHSNFEREFIKDLILTNLKSLLHLQFWQMGCSTNHATWIGLHKENGTREYSDETADDYFPTHIAVLMTERPHAMCNDIASTYADGLVWEPPKSNWTLTGLKNSRYICKKAINF</sequence>